<sequence>MFRLEAPKEQFERLKEEFKDLYKRTYGREISDEELLEVLDGKKEIIPMTYNIAKALEELADVYWRLRAMGIKL</sequence>
<reference evidence="1" key="1">
    <citation type="submission" date="2013-11" db="EMBL/GenBank/DDBJ databases">
        <title>Comparative genomics of Ignicoccus.</title>
        <authorList>
            <person name="Podar M."/>
        </authorList>
    </citation>
    <scope>NUCLEOTIDE SEQUENCE</scope>
    <source>
        <strain evidence="1">DSM 13166</strain>
    </source>
</reference>
<proteinExistence type="predicted"/>
<evidence type="ECO:0000313" key="1">
    <source>
        <dbReference type="EMBL" id="UXD22174.1"/>
    </source>
</evidence>
<name>A0A977KAN6_9CREN</name>
<evidence type="ECO:0000313" key="2">
    <source>
        <dbReference type="Proteomes" id="UP001063698"/>
    </source>
</evidence>
<dbReference type="KEGG" id="ipc:IPA_02330"/>
<accession>A0A977KAN6</accession>
<organism evidence="1 2">
    <name type="scientific">Ignicoccus pacificus DSM 13166</name>
    <dbReference type="NCBI Taxonomy" id="940294"/>
    <lineage>
        <taxon>Archaea</taxon>
        <taxon>Thermoproteota</taxon>
        <taxon>Thermoprotei</taxon>
        <taxon>Desulfurococcales</taxon>
        <taxon>Desulfurococcaceae</taxon>
        <taxon>Ignicoccus</taxon>
    </lineage>
</organism>
<dbReference type="AlphaFoldDB" id="A0A977KAN6"/>
<protein>
    <submittedName>
        <fullName evidence="1">Uncharacterized protein</fullName>
    </submittedName>
</protein>
<gene>
    <name evidence="1" type="ORF">IPA_02330</name>
</gene>
<keyword evidence="2" id="KW-1185">Reference proteome</keyword>
<dbReference type="EMBL" id="CP006868">
    <property type="protein sequence ID" value="UXD22174.1"/>
    <property type="molecule type" value="Genomic_DNA"/>
</dbReference>
<dbReference type="Proteomes" id="UP001063698">
    <property type="component" value="Chromosome"/>
</dbReference>